<dbReference type="SUPFAM" id="SSF56925">
    <property type="entry name" value="OMPA-like"/>
    <property type="match status" value="1"/>
</dbReference>
<evidence type="ECO:0000256" key="2">
    <source>
        <dbReference type="ARBA" id="ARBA00022729"/>
    </source>
</evidence>
<evidence type="ECO:0000256" key="1">
    <source>
        <dbReference type="ARBA" id="ARBA00004442"/>
    </source>
</evidence>
<dbReference type="OrthoDB" id="8016903at2"/>
<dbReference type="GO" id="GO:0009279">
    <property type="term" value="C:cell outer membrane"/>
    <property type="evidence" value="ECO:0007669"/>
    <property type="project" value="UniProtKB-SubCell"/>
</dbReference>
<dbReference type="PANTHER" id="PTHR34001:SF3">
    <property type="entry name" value="BLL7405 PROTEIN"/>
    <property type="match status" value="1"/>
</dbReference>
<accession>A0A1M6VDE6</accession>
<dbReference type="EMBL" id="FNTI01000001">
    <property type="protein sequence ID" value="SEC62980.1"/>
    <property type="molecule type" value="Genomic_DNA"/>
</dbReference>
<dbReference type="InterPro" id="IPR027385">
    <property type="entry name" value="Beta-barrel_OMP"/>
</dbReference>
<feature type="domain" description="Outer membrane protein beta-barrel" evidence="7">
    <location>
        <begin position="9"/>
        <end position="263"/>
    </location>
</feature>
<reference evidence="8 9" key="1">
    <citation type="submission" date="2016-10" db="EMBL/GenBank/DDBJ databases">
        <authorList>
            <person name="de Groot N.N."/>
        </authorList>
    </citation>
    <scope>NUCLEOTIDE SEQUENCE [LARGE SCALE GENOMIC DNA]</scope>
    <source>
        <strain evidence="8 9">GAS522</strain>
    </source>
</reference>
<name>A0A1M6VDE6_9BRAD</name>
<evidence type="ECO:0000313" key="9">
    <source>
        <dbReference type="Proteomes" id="UP000183208"/>
    </source>
</evidence>
<dbReference type="Pfam" id="PF13505">
    <property type="entry name" value="OMP_b-brl"/>
    <property type="match status" value="1"/>
</dbReference>
<feature type="chain" id="PRO_5030031481" evidence="6">
    <location>
        <begin position="21"/>
        <end position="271"/>
    </location>
</feature>
<dbReference type="InterPro" id="IPR011250">
    <property type="entry name" value="OMP/PagP_B-barrel"/>
</dbReference>
<dbReference type="NCBIfam" id="TIGR01414">
    <property type="entry name" value="autotrans_barl"/>
    <property type="match status" value="1"/>
</dbReference>
<evidence type="ECO:0000256" key="3">
    <source>
        <dbReference type="ARBA" id="ARBA00023136"/>
    </source>
</evidence>
<dbReference type="RefSeq" id="WP_074818070.1">
    <property type="nucleotide sequence ID" value="NZ_FNTI01000001.1"/>
</dbReference>
<dbReference type="InterPro" id="IPR006315">
    <property type="entry name" value="OM_autotransptr_brl_dom"/>
</dbReference>
<dbReference type="InterPro" id="IPR051692">
    <property type="entry name" value="OMP-like"/>
</dbReference>
<keyword evidence="2 6" id="KW-0732">Signal</keyword>
<feature type="signal peptide" evidence="6">
    <location>
        <begin position="1"/>
        <end position="20"/>
    </location>
</feature>
<evidence type="ECO:0000256" key="4">
    <source>
        <dbReference type="ARBA" id="ARBA00023237"/>
    </source>
</evidence>
<evidence type="ECO:0000259" key="7">
    <source>
        <dbReference type="Pfam" id="PF13505"/>
    </source>
</evidence>
<dbReference type="AlphaFoldDB" id="A0A1M6VDE6"/>
<evidence type="ECO:0000313" key="8">
    <source>
        <dbReference type="EMBL" id="SEC62980.1"/>
    </source>
</evidence>
<dbReference type="PANTHER" id="PTHR34001">
    <property type="entry name" value="BLL7405 PROTEIN"/>
    <property type="match status" value="1"/>
</dbReference>
<sequence>MNKLVLAVSALAVSAVSASAADLAARPYTKAPPLVVVAAYDWSGFYIGANGGGAWSRKCWDINPFTINTFFVPPTNVSGSEGCHTASGATAGGQIGYRWQSASWVFGVEAQGNWADLRGSNLSQNVFFAGTGIANRSRIDAIGLFTGQVGYSWNNVLLYVKGGAAVAHDKYDSFLTTAFGGQLPGFVASRGDETRWGGVVGVGGEYAFTQNWSLALEYDHLFMGSRDVAMVYDPALFVPALVNHSDRIRQDIDMVTLRLNYRFGGPVIAKY</sequence>
<dbReference type="Proteomes" id="UP000183208">
    <property type="component" value="Unassembled WGS sequence"/>
</dbReference>
<comment type="similarity">
    <text evidence="5">Belongs to the Omp25/RopB family.</text>
</comment>
<evidence type="ECO:0000256" key="6">
    <source>
        <dbReference type="SAM" id="SignalP"/>
    </source>
</evidence>
<keyword evidence="3" id="KW-0472">Membrane</keyword>
<keyword evidence="4" id="KW-0998">Cell outer membrane</keyword>
<proteinExistence type="inferred from homology"/>
<protein>
    <submittedName>
        <fullName evidence="8">Outer membrane immunogenic protein</fullName>
    </submittedName>
</protein>
<organism evidence="8 9">
    <name type="scientific">Bradyrhizobium lablabi</name>
    <dbReference type="NCBI Taxonomy" id="722472"/>
    <lineage>
        <taxon>Bacteria</taxon>
        <taxon>Pseudomonadati</taxon>
        <taxon>Pseudomonadota</taxon>
        <taxon>Alphaproteobacteria</taxon>
        <taxon>Hyphomicrobiales</taxon>
        <taxon>Nitrobacteraceae</taxon>
        <taxon>Bradyrhizobium</taxon>
    </lineage>
</organism>
<comment type="subcellular location">
    <subcellularLocation>
        <location evidence="1">Cell outer membrane</location>
    </subcellularLocation>
</comment>
<evidence type="ECO:0000256" key="5">
    <source>
        <dbReference type="ARBA" id="ARBA00038306"/>
    </source>
</evidence>
<gene>
    <name evidence="8" type="ORF">SAMN05444171_1896</name>
</gene>
<dbReference type="Gene3D" id="2.40.160.20">
    <property type="match status" value="1"/>
</dbReference>